<feature type="domain" description="Glycosyltransferase 2-like" evidence="1">
    <location>
        <begin position="9"/>
        <end position="188"/>
    </location>
</feature>
<dbReference type="SUPFAM" id="SSF53448">
    <property type="entry name" value="Nucleotide-diphospho-sugar transferases"/>
    <property type="match status" value="1"/>
</dbReference>
<dbReference type="Pfam" id="PF00535">
    <property type="entry name" value="Glycos_transf_2"/>
    <property type="match status" value="1"/>
</dbReference>
<gene>
    <name evidence="2" type="ORF">GGR34_001218</name>
</gene>
<proteinExistence type="predicted"/>
<dbReference type="InterPro" id="IPR050834">
    <property type="entry name" value="Glycosyltransf_2"/>
</dbReference>
<dbReference type="AlphaFoldDB" id="A0A7W6IDP1"/>
<evidence type="ECO:0000313" key="3">
    <source>
        <dbReference type="Proteomes" id="UP000519439"/>
    </source>
</evidence>
<sequence length="310" mass="34935">MTLRQSTVSIIVPNYNYGHFLMEALQSVANQDEAPIEVLIIDDCSTDKSKEVITEFLDRHPRDYANIFRAVYNQRNLGIVENFKKAVELTTGDYIAFIGADNRAHPSFIRELRSALDNNPKAGVAYFDMLIFGPRAADLAGRVKAEKLTDSDAYYWKFKEPSPEAIANVRTDNFINGSSMYRRRAYNHVGGYRKTRGPEDMDLFARMLGAGYEPVYVAKPLLEYRQHSAAQANTALLLEEAVNDLKAALQDSQSWTLKLEQDFAALKQWTTKLETDNHVLRGIIKERNAQIAALKSKQSESAKDGKSASK</sequence>
<dbReference type="RefSeq" id="WP_027317521.1">
    <property type="nucleotide sequence ID" value="NZ_JACIDC010000003.1"/>
</dbReference>
<name>A0A7W6IDP1_9HYPH</name>
<keyword evidence="3" id="KW-1185">Reference proteome</keyword>
<dbReference type="Gene3D" id="3.90.550.10">
    <property type="entry name" value="Spore Coat Polysaccharide Biosynthesis Protein SpsA, Chain A"/>
    <property type="match status" value="1"/>
</dbReference>
<dbReference type="EMBL" id="JACIDC010000003">
    <property type="protein sequence ID" value="MBB4039576.1"/>
    <property type="molecule type" value="Genomic_DNA"/>
</dbReference>
<dbReference type="CDD" id="cd00761">
    <property type="entry name" value="Glyco_tranf_GTA_type"/>
    <property type="match status" value="1"/>
</dbReference>
<evidence type="ECO:0000313" key="2">
    <source>
        <dbReference type="EMBL" id="MBB4039576.1"/>
    </source>
</evidence>
<dbReference type="GO" id="GO:0044010">
    <property type="term" value="P:single-species biofilm formation"/>
    <property type="evidence" value="ECO:0007669"/>
    <property type="project" value="TreeGrafter"/>
</dbReference>
<organism evidence="2 3">
    <name type="scientific">Microvirga flocculans</name>
    <dbReference type="NCBI Taxonomy" id="217168"/>
    <lineage>
        <taxon>Bacteria</taxon>
        <taxon>Pseudomonadati</taxon>
        <taxon>Pseudomonadota</taxon>
        <taxon>Alphaproteobacteria</taxon>
        <taxon>Hyphomicrobiales</taxon>
        <taxon>Methylobacteriaceae</taxon>
        <taxon>Microvirga</taxon>
    </lineage>
</organism>
<comment type="caution">
    <text evidence="2">The sequence shown here is derived from an EMBL/GenBank/DDBJ whole genome shotgun (WGS) entry which is preliminary data.</text>
</comment>
<evidence type="ECO:0000259" key="1">
    <source>
        <dbReference type="Pfam" id="PF00535"/>
    </source>
</evidence>
<dbReference type="InterPro" id="IPR001173">
    <property type="entry name" value="Glyco_trans_2-like"/>
</dbReference>
<protein>
    <submittedName>
        <fullName evidence="2">Glycosyltransferase involved in cell wall biosynthesis</fullName>
    </submittedName>
</protein>
<dbReference type="PANTHER" id="PTHR43685:SF13">
    <property type="entry name" value="O ANTIGEN BIOSYNTHESIS RHAMNOSYLTRANSFERASE RFBN"/>
    <property type="match status" value="1"/>
</dbReference>
<reference evidence="2 3" key="1">
    <citation type="submission" date="2020-08" db="EMBL/GenBank/DDBJ databases">
        <title>Genomic Encyclopedia of Type Strains, Phase IV (KMG-IV): sequencing the most valuable type-strain genomes for metagenomic binning, comparative biology and taxonomic classification.</title>
        <authorList>
            <person name="Goeker M."/>
        </authorList>
    </citation>
    <scope>NUCLEOTIDE SEQUENCE [LARGE SCALE GENOMIC DNA]</scope>
    <source>
        <strain evidence="2 3">DSM 15743</strain>
    </source>
</reference>
<accession>A0A7W6IDP1</accession>
<dbReference type="InterPro" id="IPR029044">
    <property type="entry name" value="Nucleotide-diphossugar_trans"/>
</dbReference>
<dbReference type="GO" id="GO:0016740">
    <property type="term" value="F:transferase activity"/>
    <property type="evidence" value="ECO:0007669"/>
    <property type="project" value="UniProtKB-KW"/>
</dbReference>
<dbReference type="PANTHER" id="PTHR43685">
    <property type="entry name" value="GLYCOSYLTRANSFERASE"/>
    <property type="match status" value="1"/>
</dbReference>
<keyword evidence="2" id="KW-0808">Transferase</keyword>
<dbReference type="Proteomes" id="UP000519439">
    <property type="component" value="Unassembled WGS sequence"/>
</dbReference>